<gene>
    <name evidence="4" type="ORF">NLI96_g8614</name>
</gene>
<keyword evidence="5" id="KW-1185">Reference proteome</keyword>
<proteinExistence type="inferred from homology"/>
<dbReference type="Pfam" id="PF01370">
    <property type="entry name" value="Epimerase"/>
    <property type="match status" value="1"/>
</dbReference>
<evidence type="ECO:0000313" key="4">
    <source>
        <dbReference type="EMBL" id="KAJ3480075.1"/>
    </source>
</evidence>
<comment type="caution">
    <text evidence="4">The sequence shown here is derived from an EMBL/GenBank/DDBJ whole genome shotgun (WGS) entry which is preliminary data.</text>
</comment>
<keyword evidence="1" id="KW-0560">Oxidoreductase</keyword>
<evidence type="ECO:0000256" key="1">
    <source>
        <dbReference type="ARBA" id="ARBA00023002"/>
    </source>
</evidence>
<protein>
    <recommendedName>
        <fullName evidence="3">NAD-dependent epimerase/dehydratase domain-containing protein</fullName>
    </recommendedName>
</protein>
<reference evidence="4" key="1">
    <citation type="submission" date="2022-07" db="EMBL/GenBank/DDBJ databases">
        <title>Genome Sequence of Physisporinus lineatus.</title>
        <authorList>
            <person name="Buettner E."/>
        </authorList>
    </citation>
    <scope>NUCLEOTIDE SEQUENCE</scope>
    <source>
        <strain evidence="4">VT162</strain>
    </source>
</reference>
<name>A0AAD5UWZ1_9APHY</name>
<dbReference type="AlphaFoldDB" id="A0AAD5UWZ1"/>
<dbReference type="SUPFAM" id="SSF51735">
    <property type="entry name" value="NAD(P)-binding Rossmann-fold domains"/>
    <property type="match status" value="1"/>
</dbReference>
<evidence type="ECO:0000256" key="2">
    <source>
        <dbReference type="ARBA" id="ARBA00023445"/>
    </source>
</evidence>
<dbReference type="Gene3D" id="3.40.50.720">
    <property type="entry name" value="NAD(P)-binding Rossmann-like Domain"/>
    <property type="match status" value="1"/>
</dbReference>
<dbReference type="InterPro" id="IPR001509">
    <property type="entry name" value="Epimerase_deHydtase"/>
</dbReference>
<feature type="domain" description="NAD-dependent epimerase/dehydratase" evidence="3">
    <location>
        <begin position="8"/>
        <end position="262"/>
    </location>
</feature>
<dbReference type="Proteomes" id="UP001212997">
    <property type="component" value="Unassembled WGS sequence"/>
</dbReference>
<dbReference type="InterPro" id="IPR050425">
    <property type="entry name" value="NAD(P)_dehydrat-like"/>
</dbReference>
<sequence length="346" mass="38048">MDPRMSLVLVTGATGFVGAHVVDELLRRGIKVRGTTRSLAKAQQMLRDRPEHANDLELHVISDLATPGVFNEEAQGVDAIIHVASPLIHGRESDNERDVLVPAIEGTKSVFNAAKKHPSVKRIVLTSSIVATLDPDRLNDGSVTFTGNDWSPITYEEAKEATHSLISYRGAKKFAELAAWDFMQKEMPHFDLVTLCPSVCFGPVVHPVSKTSELNFSSSIIWEVASGADPLPDYYLRAYVDVRDVALAHVEALLRPEAGGQRFIINSPERFSCQLIADILRKEFSWAREEVTKGDERAPVPEGAGFEGQSGARALGIRYRSLQTCILETATQLRELHQKEGGPASR</sequence>
<dbReference type="InterPro" id="IPR036291">
    <property type="entry name" value="NAD(P)-bd_dom_sf"/>
</dbReference>
<organism evidence="4 5">
    <name type="scientific">Meripilus lineatus</name>
    <dbReference type="NCBI Taxonomy" id="2056292"/>
    <lineage>
        <taxon>Eukaryota</taxon>
        <taxon>Fungi</taxon>
        <taxon>Dikarya</taxon>
        <taxon>Basidiomycota</taxon>
        <taxon>Agaricomycotina</taxon>
        <taxon>Agaricomycetes</taxon>
        <taxon>Polyporales</taxon>
        <taxon>Meripilaceae</taxon>
        <taxon>Meripilus</taxon>
    </lineage>
</organism>
<dbReference type="EMBL" id="JANAWD010000398">
    <property type="protein sequence ID" value="KAJ3480075.1"/>
    <property type="molecule type" value="Genomic_DNA"/>
</dbReference>
<dbReference type="PANTHER" id="PTHR10366">
    <property type="entry name" value="NAD DEPENDENT EPIMERASE/DEHYDRATASE"/>
    <property type="match status" value="1"/>
</dbReference>
<comment type="similarity">
    <text evidence="2">Belongs to the NAD(P)-dependent epimerase/dehydratase family. Dihydroflavonol-4-reductase subfamily.</text>
</comment>
<accession>A0AAD5UWZ1</accession>
<dbReference type="CDD" id="cd05227">
    <property type="entry name" value="AR_SDR_e"/>
    <property type="match status" value="1"/>
</dbReference>
<dbReference type="GO" id="GO:0016616">
    <property type="term" value="F:oxidoreductase activity, acting on the CH-OH group of donors, NAD or NADP as acceptor"/>
    <property type="evidence" value="ECO:0007669"/>
    <property type="project" value="TreeGrafter"/>
</dbReference>
<dbReference type="PANTHER" id="PTHR10366:SF579">
    <property type="entry name" value="3-BETA HYDROXYSTEROID DEHYDROGENASE_ISOMERASE FAMILY PROTEIN (AFU_ORTHOLOGUE AFUA_3G02250)"/>
    <property type="match status" value="1"/>
</dbReference>
<evidence type="ECO:0000259" key="3">
    <source>
        <dbReference type="Pfam" id="PF01370"/>
    </source>
</evidence>
<evidence type="ECO:0000313" key="5">
    <source>
        <dbReference type="Proteomes" id="UP001212997"/>
    </source>
</evidence>